<keyword evidence="5 9" id="KW-0812">Transmembrane</keyword>
<keyword evidence="8 9" id="KW-0998">Cell outer membrane</keyword>
<evidence type="ECO:0000256" key="5">
    <source>
        <dbReference type="ARBA" id="ARBA00022692"/>
    </source>
</evidence>
<organism evidence="14 15">
    <name type="scientific">Pseudomonas nitroreducens</name>
    <dbReference type="NCBI Taxonomy" id="46680"/>
    <lineage>
        <taxon>Bacteria</taxon>
        <taxon>Pseudomonadati</taxon>
        <taxon>Pseudomonadota</taxon>
        <taxon>Gammaproteobacteria</taxon>
        <taxon>Pseudomonadales</taxon>
        <taxon>Pseudomonadaceae</taxon>
        <taxon>Pseudomonas</taxon>
    </lineage>
</organism>
<dbReference type="InterPro" id="IPR037224">
    <property type="entry name" value="PapC_N_sf"/>
</dbReference>
<evidence type="ECO:0000256" key="4">
    <source>
        <dbReference type="ARBA" id="ARBA00022452"/>
    </source>
</evidence>
<comment type="similarity">
    <text evidence="2 9">Belongs to the fimbrial export usher family.</text>
</comment>
<dbReference type="InterPro" id="IPR042186">
    <property type="entry name" value="FimD_plug_dom"/>
</dbReference>
<keyword evidence="3 9" id="KW-0813">Transport</keyword>
<dbReference type="GO" id="GO:0015473">
    <property type="term" value="F:fimbrial usher porin activity"/>
    <property type="evidence" value="ECO:0007669"/>
    <property type="project" value="InterPro"/>
</dbReference>
<dbReference type="PROSITE" id="PS01151">
    <property type="entry name" value="FIMBRIAL_USHER"/>
    <property type="match status" value="1"/>
</dbReference>
<dbReference type="Pfam" id="PF13953">
    <property type="entry name" value="PapC_C"/>
    <property type="match status" value="1"/>
</dbReference>
<dbReference type="FunFam" id="2.60.40.2610:FF:000001">
    <property type="entry name" value="Outer membrane fimbrial usher protein"/>
    <property type="match status" value="1"/>
</dbReference>
<dbReference type="InterPro" id="IPR018030">
    <property type="entry name" value="Fimbrial_membr_usher_CS"/>
</dbReference>
<dbReference type="GO" id="GO:0009297">
    <property type="term" value="P:pilus assembly"/>
    <property type="evidence" value="ECO:0007669"/>
    <property type="project" value="InterPro"/>
</dbReference>
<evidence type="ECO:0000256" key="8">
    <source>
        <dbReference type="ARBA" id="ARBA00023237"/>
    </source>
</evidence>
<dbReference type="EMBL" id="JACHLI010000003">
    <property type="protein sequence ID" value="MBB4862306.1"/>
    <property type="molecule type" value="Genomic_DNA"/>
</dbReference>
<name>A0A7W7KH08_PSENT</name>
<dbReference type="Gene3D" id="3.10.20.410">
    <property type="match status" value="1"/>
</dbReference>
<evidence type="ECO:0000256" key="6">
    <source>
        <dbReference type="ARBA" id="ARBA00022729"/>
    </source>
</evidence>
<dbReference type="PANTHER" id="PTHR30451">
    <property type="entry name" value="OUTER MEMBRANE USHER PROTEIN"/>
    <property type="match status" value="1"/>
</dbReference>
<sequence length="846" mass="90228">MNSTGHFLFSKRLAFQLKPLVLAVGMLSGLCCGPVLAGPHEEDATSFESDMLWGQGARSMSLARFSQSNLVEPGVYNLEVLLNGTPMGQQDIRFIAGAQPGHAEACFSRAQLEQFGARLDQLPQDKLTGDCLELSTLIESAGASVDVGEQRLDVSIPQAMLRRNPRGYVSPDRWNRGVNAAFLDYNVNGYRSQNQGLDSQNAYASLNTGLNLGDWHLRQRSALNWDNEQGNDYQALDTYAQRDIDSLRSQLTLGDAFSDGDLFDSVSLRGVRLLSDDRMLPDSQRGFAPVVRGVAATNARVTIRQNGYIILETTVAPGAFEIDDLNPTSDNGDLEVIVTEADGKESHFTVPFSSLARSLRPGVSRYATSVGQVRNLTYGFKPMLGQITFQRGLTNSITGYTGATVFDGYGAALLGGVLNTGYGAFGLDVTRSRTDLDDRSFSGQSARISYNKVLQSTGTQFTGAAYRYSTDGYFGINDALNARDQLDEFGDSEGGVDAIRRARSRAEVNVSQTLGRGYLYLNGSRQNYWNDTGYDTQFQAGYTHSWSWGSTSVSAARTQDAFGEADNQLTLSLSLPIGGVGSNRPYLSSSYSRSGDGTSSLQNTLSGTTGKDGQIIYGLSATQDRPGKEGVSNSVGGNGQYRASYGTLNASLSQGSDYQQASAGISGSIVAHPAGVTFGQTLGDSIAIIDAPGAAGAQVGNASNVKLDGKGQAVVPYLSPYRINTLELDPKGLSDDIELKSTIQDVVPRSGAVVLVNFDTVSGHAVLIQSRQADGSPLPFGASVLNEKGEEVGVVGQGGRIFARVEGDHGQLSVALSDEQSCRITYSTQFAQMAAGLETLEAPCAL</sequence>
<dbReference type="InterPro" id="IPR025885">
    <property type="entry name" value="PapC_N"/>
</dbReference>
<evidence type="ECO:0000256" key="3">
    <source>
        <dbReference type="ARBA" id="ARBA00022448"/>
    </source>
</evidence>
<keyword evidence="7 9" id="KW-0472">Membrane</keyword>
<dbReference type="AlphaFoldDB" id="A0A7W7KH08"/>
<dbReference type="Gene3D" id="2.60.40.2070">
    <property type="match status" value="1"/>
</dbReference>
<keyword evidence="9" id="KW-1029">Fimbrium biogenesis</keyword>
<dbReference type="Gene3D" id="2.60.40.3110">
    <property type="match status" value="1"/>
</dbReference>
<dbReference type="SUPFAM" id="SSF141729">
    <property type="entry name" value="FimD N-terminal domain-like"/>
    <property type="match status" value="1"/>
</dbReference>
<proteinExistence type="inferred from homology"/>
<keyword evidence="6 11" id="KW-0732">Signal</keyword>
<dbReference type="PANTHER" id="PTHR30451:SF20">
    <property type="entry name" value="FIMBRIAE USHER"/>
    <property type="match status" value="1"/>
</dbReference>
<evidence type="ECO:0000259" key="12">
    <source>
        <dbReference type="Pfam" id="PF13953"/>
    </source>
</evidence>
<evidence type="ECO:0000259" key="13">
    <source>
        <dbReference type="Pfam" id="PF13954"/>
    </source>
</evidence>
<accession>A0A7W7KH08</accession>
<feature type="compositionally biased region" description="Low complexity" evidence="10">
    <location>
        <begin position="588"/>
        <end position="601"/>
    </location>
</feature>
<evidence type="ECO:0000256" key="2">
    <source>
        <dbReference type="ARBA" id="ARBA00008064"/>
    </source>
</evidence>
<dbReference type="RefSeq" id="WP_184586633.1">
    <property type="nucleotide sequence ID" value="NZ_JACHLI010000003.1"/>
</dbReference>
<dbReference type="Pfam" id="PF13954">
    <property type="entry name" value="PapC_N"/>
    <property type="match status" value="1"/>
</dbReference>
<feature type="domain" description="PapC-like C-terminal" evidence="12">
    <location>
        <begin position="767"/>
        <end position="827"/>
    </location>
</feature>
<feature type="chain" id="PRO_5031134789" evidence="11">
    <location>
        <begin position="38"/>
        <end position="846"/>
    </location>
</feature>
<keyword evidence="4" id="KW-1134">Transmembrane beta strand</keyword>
<evidence type="ECO:0000256" key="10">
    <source>
        <dbReference type="SAM" id="MobiDB-lite"/>
    </source>
</evidence>
<dbReference type="InterPro" id="IPR025949">
    <property type="entry name" value="PapC-like_C"/>
</dbReference>
<reference evidence="14 15" key="1">
    <citation type="submission" date="2020-08" db="EMBL/GenBank/DDBJ databases">
        <title>Functional genomics of gut bacteria from endangered species of beetles.</title>
        <authorList>
            <person name="Carlos-Shanley C."/>
        </authorList>
    </citation>
    <scope>NUCLEOTIDE SEQUENCE [LARGE SCALE GENOMIC DNA]</scope>
    <source>
        <strain evidence="14 15">S00179</strain>
    </source>
</reference>
<evidence type="ECO:0000256" key="7">
    <source>
        <dbReference type="ARBA" id="ARBA00023136"/>
    </source>
</evidence>
<dbReference type="Pfam" id="PF00577">
    <property type="entry name" value="Usher"/>
    <property type="match status" value="1"/>
</dbReference>
<dbReference type="GO" id="GO:0009279">
    <property type="term" value="C:cell outer membrane"/>
    <property type="evidence" value="ECO:0007669"/>
    <property type="project" value="UniProtKB-SubCell"/>
</dbReference>
<dbReference type="InterPro" id="IPR000015">
    <property type="entry name" value="Fimb_usher"/>
</dbReference>
<comment type="subcellular location">
    <subcellularLocation>
        <location evidence="1 9">Cell outer membrane</location>
        <topology evidence="1 9">Multi-pass membrane protein</topology>
    </subcellularLocation>
</comment>
<gene>
    <name evidence="14" type="ORF">HNP46_001144</name>
</gene>
<evidence type="ECO:0000256" key="11">
    <source>
        <dbReference type="SAM" id="SignalP"/>
    </source>
</evidence>
<feature type="signal peptide" evidence="11">
    <location>
        <begin position="1"/>
        <end position="37"/>
    </location>
</feature>
<dbReference type="Gene3D" id="2.60.40.2610">
    <property type="entry name" value="Outer membrane usher protein FimD, plug domain"/>
    <property type="match status" value="1"/>
</dbReference>
<evidence type="ECO:0000313" key="15">
    <source>
        <dbReference type="Proteomes" id="UP000566995"/>
    </source>
</evidence>
<evidence type="ECO:0000313" key="14">
    <source>
        <dbReference type="EMBL" id="MBB4862306.1"/>
    </source>
</evidence>
<evidence type="ECO:0000256" key="9">
    <source>
        <dbReference type="RuleBase" id="RU003884"/>
    </source>
</evidence>
<dbReference type="InterPro" id="IPR043142">
    <property type="entry name" value="PapC-like_C_sf"/>
</dbReference>
<feature type="region of interest" description="Disordered" evidence="10">
    <location>
        <begin position="588"/>
        <end position="609"/>
    </location>
</feature>
<feature type="domain" description="PapC N-terminal" evidence="13">
    <location>
        <begin position="47"/>
        <end position="189"/>
    </location>
</feature>
<protein>
    <submittedName>
        <fullName evidence="14">Outer membrane usher protein</fullName>
    </submittedName>
</protein>
<evidence type="ECO:0000256" key="1">
    <source>
        <dbReference type="ARBA" id="ARBA00004571"/>
    </source>
</evidence>
<comment type="caution">
    <text evidence="14">The sequence shown here is derived from an EMBL/GenBank/DDBJ whole genome shotgun (WGS) entry which is preliminary data.</text>
</comment>
<dbReference type="Proteomes" id="UP000566995">
    <property type="component" value="Unassembled WGS sequence"/>
</dbReference>
<dbReference type="FunFam" id="2.60.40.3110:FF:000001">
    <property type="entry name" value="Putative fimbrial outer membrane usher"/>
    <property type="match status" value="1"/>
</dbReference>